<evidence type="ECO:0000256" key="2">
    <source>
        <dbReference type="SAM" id="SignalP"/>
    </source>
</evidence>
<keyword evidence="1 4" id="KW-0378">Hydrolase</keyword>
<dbReference type="Pfam" id="PF20434">
    <property type="entry name" value="BD-FAE"/>
    <property type="match status" value="1"/>
</dbReference>
<evidence type="ECO:0000313" key="5">
    <source>
        <dbReference type="Proteomes" id="UP000422221"/>
    </source>
</evidence>
<keyword evidence="2" id="KW-0732">Signal</keyword>
<dbReference type="InterPro" id="IPR050300">
    <property type="entry name" value="GDXG_lipolytic_enzyme"/>
</dbReference>
<dbReference type="Proteomes" id="UP000422221">
    <property type="component" value="Unassembled WGS sequence"/>
</dbReference>
<protein>
    <submittedName>
        <fullName evidence="4">Alpha/beta hydrolase</fullName>
    </submittedName>
</protein>
<dbReference type="GO" id="GO:0016787">
    <property type="term" value="F:hydrolase activity"/>
    <property type="evidence" value="ECO:0007669"/>
    <property type="project" value="UniProtKB-KW"/>
</dbReference>
<organism evidence="4 5">
    <name type="scientific">Bacteroides salyersiae</name>
    <dbReference type="NCBI Taxonomy" id="291644"/>
    <lineage>
        <taxon>Bacteria</taxon>
        <taxon>Pseudomonadati</taxon>
        <taxon>Bacteroidota</taxon>
        <taxon>Bacteroidia</taxon>
        <taxon>Bacteroidales</taxon>
        <taxon>Bacteroidaceae</taxon>
        <taxon>Bacteroides</taxon>
    </lineage>
</organism>
<dbReference type="SUPFAM" id="SSF53474">
    <property type="entry name" value="alpha/beta-Hydrolases"/>
    <property type="match status" value="1"/>
</dbReference>
<dbReference type="InterPro" id="IPR029058">
    <property type="entry name" value="AB_hydrolase_fold"/>
</dbReference>
<evidence type="ECO:0000259" key="3">
    <source>
        <dbReference type="Pfam" id="PF20434"/>
    </source>
</evidence>
<feature type="signal peptide" evidence="2">
    <location>
        <begin position="1"/>
        <end position="19"/>
    </location>
</feature>
<dbReference type="AlphaFoldDB" id="A0A7J4XPA2"/>
<dbReference type="RefSeq" id="WP_130057904.1">
    <property type="nucleotide sequence ID" value="NZ_CP081899.1"/>
</dbReference>
<dbReference type="EMBL" id="VWMK01000001">
    <property type="protein sequence ID" value="KAA3770603.1"/>
    <property type="molecule type" value="Genomic_DNA"/>
</dbReference>
<comment type="caution">
    <text evidence="4">The sequence shown here is derived from an EMBL/GenBank/DDBJ whole genome shotgun (WGS) entry which is preliminary data.</text>
</comment>
<feature type="domain" description="BD-FAE-like" evidence="3">
    <location>
        <begin position="58"/>
        <end position="254"/>
    </location>
</feature>
<dbReference type="PANTHER" id="PTHR48081:SF6">
    <property type="entry name" value="PEPTIDASE S9 PROLYL OLIGOPEPTIDASE CATALYTIC DOMAIN-CONTAINING PROTEIN"/>
    <property type="match status" value="1"/>
</dbReference>
<accession>A0A7J4XPA2</accession>
<evidence type="ECO:0000256" key="1">
    <source>
        <dbReference type="ARBA" id="ARBA00022801"/>
    </source>
</evidence>
<name>A0A7J4XPA2_9BACE</name>
<feature type="chain" id="PRO_5029561462" evidence="2">
    <location>
        <begin position="20"/>
        <end position="304"/>
    </location>
</feature>
<dbReference type="InterPro" id="IPR049492">
    <property type="entry name" value="BD-FAE-like_dom"/>
</dbReference>
<proteinExistence type="predicted"/>
<evidence type="ECO:0000313" key="4">
    <source>
        <dbReference type="EMBL" id="KAA3770603.1"/>
    </source>
</evidence>
<gene>
    <name evidence="4" type="ORF">F3F73_01230</name>
</gene>
<dbReference type="PANTHER" id="PTHR48081">
    <property type="entry name" value="AB HYDROLASE SUPERFAMILY PROTEIN C4A8.06C"/>
    <property type="match status" value="1"/>
</dbReference>
<sequence>MKKGICLWLIAGVIQCASAQSFHSLWKDNMPNSKGITVKDSIANERVYQVGTPGVYVFEPSIAENKGVAVLIIPGGGYARLAYQISGWQLAKWFNTFGVTAFVLNHRMPQSPDVKVSYQAPLEDAQRAMRYIRSHAADYGIDVHKVGVMGCSAGGHLSACLSTFTEDWGCGGDTLDRESFRPDFTILISPVISMGEVAHRGSRDNLLGKNPPVKLLHQFSCDERVTKHTPPAFIVHATNDGSVSSLNSILYYTALKRADVKKSTLHIFPEGGHSIALRNNPGTTARWPVLAEEWLQEIGMLEKF</sequence>
<reference evidence="4 5" key="1">
    <citation type="journal article" date="2019" name="Nat. Med.">
        <title>A library of human gut bacterial isolates paired with longitudinal multiomics data enables mechanistic microbiome research.</title>
        <authorList>
            <person name="Poyet M."/>
            <person name="Groussin M."/>
            <person name="Gibbons S.M."/>
            <person name="Avila-Pacheco J."/>
            <person name="Jiang X."/>
            <person name="Kearney S.M."/>
            <person name="Perrotta A.R."/>
            <person name="Berdy B."/>
            <person name="Zhao S."/>
            <person name="Lieberman T.D."/>
            <person name="Swanson P.K."/>
            <person name="Smith M."/>
            <person name="Roesemann S."/>
            <person name="Alexander J.E."/>
            <person name="Rich S.A."/>
            <person name="Livny J."/>
            <person name="Vlamakis H."/>
            <person name="Clish C."/>
            <person name="Bullock K."/>
            <person name="Deik A."/>
            <person name="Scott J."/>
            <person name="Pierce K.A."/>
            <person name="Xavier R.J."/>
            <person name="Alm E.J."/>
        </authorList>
    </citation>
    <scope>NUCLEOTIDE SEQUENCE [LARGE SCALE GENOMIC DNA]</scope>
    <source>
        <strain evidence="4 5">BIOML-A10</strain>
    </source>
</reference>
<dbReference type="Gene3D" id="3.40.50.1820">
    <property type="entry name" value="alpha/beta hydrolase"/>
    <property type="match status" value="1"/>
</dbReference>